<proteinExistence type="predicted"/>
<name>A0A1H6C977_9ACTN</name>
<protein>
    <submittedName>
        <fullName evidence="1">Uncharacterized protein</fullName>
    </submittedName>
</protein>
<organism evidence="1 2">
    <name type="scientific">Actinacidiphila yanglinensis</name>
    <dbReference type="NCBI Taxonomy" id="310779"/>
    <lineage>
        <taxon>Bacteria</taxon>
        <taxon>Bacillati</taxon>
        <taxon>Actinomycetota</taxon>
        <taxon>Actinomycetes</taxon>
        <taxon>Kitasatosporales</taxon>
        <taxon>Streptomycetaceae</taxon>
        <taxon>Actinacidiphila</taxon>
    </lineage>
</organism>
<evidence type="ECO:0000313" key="1">
    <source>
        <dbReference type="EMBL" id="SEG69521.1"/>
    </source>
</evidence>
<dbReference type="OrthoDB" id="4547174at2"/>
<evidence type="ECO:0000313" key="2">
    <source>
        <dbReference type="Proteomes" id="UP000236754"/>
    </source>
</evidence>
<accession>A0A1H6C977</accession>
<gene>
    <name evidence="1" type="ORF">SAMN05216223_108192</name>
</gene>
<reference evidence="1 2" key="1">
    <citation type="submission" date="2016-10" db="EMBL/GenBank/DDBJ databases">
        <authorList>
            <person name="de Groot N.N."/>
        </authorList>
    </citation>
    <scope>NUCLEOTIDE SEQUENCE [LARGE SCALE GENOMIC DNA]</scope>
    <source>
        <strain evidence="1 2">CGMCC 4.2023</strain>
    </source>
</reference>
<sequence length="111" mass="11690">MLHRHEARGEGRYEDCRQVVVIRRSGRPGCLRVVFRAAPGRYVPGGATTASGTVGVVGGAALNLHEPGTARALLDEALARGWRPEGSVAEEADGWALFGAVAARRGAKPEC</sequence>
<dbReference type="Proteomes" id="UP000236754">
    <property type="component" value="Unassembled WGS sequence"/>
</dbReference>
<dbReference type="EMBL" id="FNVU01000008">
    <property type="protein sequence ID" value="SEG69521.1"/>
    <property type="molecule type" value="Genomic_DNA"/>
</dbReference>
<keyword evidence="2" id="KW-1185">Reference proteome</keyword>
<dbReference type="AlphaFoldDB" id="A0A1H6C977"/>